<accession>A0A926Y2R7</accession>
<keyword evidence="3" id="KW-1185">Reference proteome</keyword>
<dbReference type="Proteomes" id="UP000598820">
    <property type="component" value="Unassembled WGS sequence"/>
</dbReference>
<feature type="signal peptide" evidence="1">
    <location>
        <begin position="1"/>
        <end position="28"/>
    </location>
</feature>
<keyword evidence="1" id="KW-0732">Signal</keyword>
<dbReference type="RefSeq" id="WP_190888603.1">
    <property type="nucleotide sequence ID" value="NZ_JACWZY010000017.1"/>
</dbReference>
<evidence type="ECO:0000313" key="2">
    <source>
        <dbReference type="EMBL" id="MBD2702753.1"/>
    </source>
</evidence>
<evidence type="ECO:0008006" key="4">
    <source>
        <dbReference type="Google" id="ProtNLM"/>
    </source>
</evidence>
<protein>
    <recommendedName>
        <fullName evidence="4">T9SS C-terminal target domain-containing protein</fullName>
    </recommendedName>
</protein>
<dbReference type="EMBL" id="JACWZY010000017">
    <property type="protein sequence ID" value="MBD2702753.1"/>
    <property type="molecule type" value="Genomic_DNA"/>
</dbReference>
<evidence type="ECO:0000256" key="1">
    <source>
        <dbReference type="SAM" id="SignalP"/>
    </source>
</evidence>
<reference evidence="2" key="1">
    <citation type="submission" date="2020-09" db="EMBL/GenBank/DDBJ databases">
        <authorList>
            <person name="Kim M.K."/>
        </authorList>
    </citation>
    <scope>NUCLEOTIDE SEQUENCE</scope>
    <source>
        <strain evidence="2">BT702</strain>
    </source>
</reference>
<sequence>MKRNVVFLTVRLSAFLLLNLIGHVSASAQTYNGADRLRATPKGLDAVIWAPKLTPFVMRIHFRNPHPDEVRIVIRDEKGRIYYDEGSMKRVYAGRYDVSALPTGQYRVELSCGADRFVQSFTVNPPVHGYITMATQDNNTLSDIPLVRQTGTNN</sequence>
<organism evidence="2 3">
    <name type="scientific">Spirosoma profusum</name>
    <dbReference type="NCBI Taxonomy" id="2771354"/>
    <lineage>
        <taxon>Bacteria</taxon>
        <taxon>Pseudomonadati</taxon>
        <taxon>Bacteroidota</taxon>
        <taxon>Cytophagia</taxon>
        <taxon>Cytophagales</taxon>
        <taxon>Cytophagaceae</taxon>
        <taxon>Spirosoma</taxon>
    </lineage>
</organism>
<comment type="caution">
    <text evidence="2">The sequence shown here is derived from an EMBL/GenBank/DDBJ whole genome shotgun (WGS) entry which is preliminary data.</text>
</comment>
<dbReference type="AlphaFoldDB" id="A0A926Y2R7"/>
<name>A0A926Y2R7_9BACT</name>
<feature type="chain" id="PRO_5037734383" description="T9SS C-terminal target domain-containing protein" evidence="1">
    <location>
        <begin position="29"/>
        <end position="154"/>
    </location>
</feature>
<evidence type="ECO:0000313" key="3">
    <source>
        <dbReference type="Proteomes" id="UP000598820"/>
    </source>
</evidence>
<proteinExistence type="predicted"/>
<gene>
    <name evidence="2" type="ORF">IC229_19050</name>
</gene>